<dbReference type="AlphaFoldDB" id="L7EV11"/>
<gene>
    <name evidence="1" type="ORF">STRTUCAR8_06127</name>
</gene>
<dbReference type="STRING" id="85558.T45_06125"/>
<reference evidence="1 2" key="1">
    <citation type="journal article" date="2011" name="Plasmid">
        <title>Streptomyces turgidiscabies Car8 contains a modular pathogenicity island that shares virulence genes with other actinobacterial plant pathogens.</title>
        <authorList>
            <person name="Huguet-Tapia J.C."/>
            <person name="Badger J.H."/>
            <person name="Loria R."/>
            <person name="Pettis G.S."/>
        </authorList>
    </citation>
    <scope>NUCLEOTIDE SEQUENCE [LARGE SCALE GENOMIC DNA]</scope>
    <source>
        <strain evidence="1 2">Car8</strain>
    </source>
</reference>
<dbReference type="PATRIC" id="fig|698760.3.peg.8839"/>
<evidence type="ECO:0000313" key="2">
    <source>
        <dbReference type="Proteomes" id="UP000010931"/>
    </source>
</evidence>
<sequence>MEEAMSRTMIDLDDALIAEAAEILGTTTKRATVNGALAEFVAAAKRQRFMDMLEDGVFSDLGDPEVMAKAWQ</sequence>
<keyword evidence="2" id="KW-1185">Reference proteome</keyword>
<dbReference type="InterPro" id="IPR019239">
    <property type="entry name" value="VapB_antitoxin"/>
</dbReference>
<evidence type="ECO:0008006" key="3">
    <source>
        <dbReference type="Google" id="ProtNLM"/>
    </source>
</evidence>
<name>L7EV11_STRT8</name>
<proteinExistence type="predicted"/>
<dbReference type="Proteomes" id="UP000010931">
    <property type="component" value="Unassembled WGS sequence"/>
</dbReference>
<comment type="caution">
    <text evidence="1">The sequence shown here is derived from an EMBL/GenBank/DDBJ whole genome shotgun (WGS) entry which is preliminary data.</text>
</comment>
<dbReference type="Pfam" id="PF09957">
    <property type="entry name" value="VapB_antitoxin"/>
    <property type="match status" value="1"/>
</dbReference>
<dbReference type="EMBL" id="AEJB01000625">
    <property type="protein sequence ID" value="ELP62220.1"/>
    <property type="molecule type" value="Genomic_DNA"/>
</dbReference>
<protein>
    <recommendedName>
        <fullName evidence="3">Toxin-antitoxin system, antitoxin component, ribbon-helix-helix domain protein</fullName>
    </recommendedName>
</protein>
<accession>L7EV11</accession>
<organism evidence="1 2">
    <name type="scientific">Streptomyces turgidiscabies (strain Car8)</name>
    <dbReference type="NCBI Taxonomy" id="698760"/>
    <lineage>
        <taxon>Bacteria</taxon>
        <taxon>Bacillati</taxon>
        <taxon>Actinomycetota</taxon>
        <taxon>Actinomycetes</taxon>
        <taxon>Kitasatosporales</taxon>
        <taxon>Streptomycetaceae</taxon>
        <taxon>Streptomyces</taxon>
    </lineage>
</organism>
<evidence type="ECO:0000313" key="1">
    <source>
        <dbReference type="EMBL" id="ELP62220.1"/>
    </source>
</evidence>